<evidence type="ECO:0000256" key="11">
    <source>
        <dbReference type="RuleBase" id="RU362081"/>
    </source>
</evidence>
<keyword evidence="4 11" id="KW-0812">Transmembrane</keyword>
<feature type="transmembrane region" description="Helical" evidence="11">
    <location>
        <begin position="148"/>
        <end position="171"/>
    </location>
</feature>
<name>A0A2H0ANC0_9BACT</name>
<gene>
    <name evidence="14" type="ORF">COX15_00970</name>
</gene>
<keyword evidence="3 11" id="KW-1003">Cell membrane</keyword>
<evidence type="ECO:0000259" key="13">
    <source>
        <dbReference type="Pfam" id="PF19335"/>
    </source>
</evidence>
<dbReference type="Pfam" id="PF00702">
    <property type="entry name" value="Hydrolase"/>
    <property type="match status" value="1"/>
</dbReference>
<dbReference type="Pfam" id="PF19335">
    <property type="entry name" value="HMBD"/>
    <property type="match status" value="1"/>
</dbReference>
<dbReference type="EMBL" id="PCSK01000019">
    <property type="protein sequence ID" value="PIP46340.1"/>
    <property type="molecule type" value="Genomic_DNA"/>
</dbReference>
<keyword evidence="9 11" id="KW-1133">Transmembrane helix</keyword>
<dbReference type="GO" id="GO:0005886">
    <property type="term" value="C:plasma membrane"/>
    <property type="evidence" value="ECO:0007669"/>
    <property type="project" value="UniProtKB-SubCell"/>
</dbReference>
<organism evidence="14 15">
    <name type="scientific">Candidatus Colwellbacteria bacterium CG23_combo_of_CG06-09_8_20_14_all_42_19</name>
    <dbReference type="NCBI Taxonomy" id="1974541"/>
    <lineage>
        <taxon>Bacteria</taxon>
        <taxon>Candidatus Colwelliibacteriota</taxon>
    </lineage>
</organism>
<dbReference type="Gene3D" id="3.40.50.1000">
    <property type="entry name" value="HAD superfamily/HAD-like"/>
    <property type="match status" value="1"/>
</dbReference>
<evidence type="ECO:0000256" key="4">
    <source>
        <dbReference type="ARBA" id="ARBA00022692"/>
    </source>
</evidence>
<dbReference type="NCBIfam" id="TIGR01525">
    <property type="entry name" value="ATPase-IB_hvy"/>
    <property type="match status" value="1"/>
</dbReference>
<dbReference type="GO" id="GO:0005524">
    <property type="term" value="F:ATP binding"/>
    <property type="evidence" value="ECO:0007669"/>
    <property type="project" value="UniProtKB-UniRule"/>
</dbReference>
<feature type="transmembrane region" description="Helical" evidence="11">
    <location>
        <begin position="356"/>
        <end position="380"/>
    </location>
</feature>
<feature type="transmembrane region" description="Helical" evidence="11">
    <location>
        <begin position="177"/>
        <end position="194"/>
    </location>
</feature>
<dbReference type="FunFam" id="2.70.150.10:FF:000020">
    <property type="entry name" value="Copper-exporting P-type ATPase A"/>
    <property type="match status" value="1"/>
</dbReference>
<evidence type="ECO:0000256" key="7">
    <source>
        <dbReference type="ARBA" id="ARBA00022840"/>
    </source>
</evidence>
<dbReference type="SUPFAM" id="SSF81665">
    <property type="entry name" value="Calcium ATPase, transmembrane domain M"/>
    <property type="match status" value="1"/>
</dbReference>
<feature type="domain" description="P-type ATPase A" evidence="12">
    <location>
        <begin position="211"/>
        <end position="311"/>
    </location>
</feature>
<dbReference type="Pfam" id="PF00122">
    <property type="entry name" value="E1-E2_ATPase"/>
    <property type="match status" value="1"/>
</dbReference>
<protein>
    <submittedName>
        <fullName evidence="14">Heavy metal translocating P-type ATPase</fullName>
    </submittedName>
</protein>
<dbReference type="SFLD" id="SFLDS00003">
    <property type="entry name" value="Haloacid_Dehalogenase"/>
    <property type="match status" value="1"/>
</dbReference>
<dbReference type="InterPro" id="IPR018303">
    <property type="entry name" value="ATPase_P-typ_P_site"/>
</dbReference>
<feature type="transmembrane region" description="Helical" evidence="11">
    <location>
        <begin position="82"/>
        <end position="103"/>
    </location>
</feature>
<dbReference type="PROSITE" id="PS00154">
    <property type="entry name" value="ATPASE_E1_E2"/>
    <property type="match status" value="1"/>
</dbReference>
<dbReference type="SFLD" id="SFLDG00002">
    <property type="entry name" value="C1.7:_P-type_atpase_like"/>
    <property type="match status" value="1"/>
</dbReference>
<dbReference type="InterPro" id="IPR059000">
    <property type="entry name" value="ATPase_P-type_domA"/>
</dbReference>
<dbReference type="SUPFAM" id="SSF56784">
    <property type="entry name" value="HAD-like"/>
    <property type="match status" value="1"/>
</dbReference>
<comment type="similarity">
    <text evidence="2 11">Belongs to the cation transport ATPase (P-type) (TC 3.A.3) family. Type IB subfamily.</text>
</comment>
<keyword evidence="7 11" id="KW-0067">ATP-binding</keyword>
<dbReference type="GO" id="GO:0043682">
    <property type="term" value="F:P-type divalent copper transporter activity"/>
    <property type="evidence" value="ECO:0007669"/>
    <property type="project" value="TreeGrafter"/>
</dbReference>
<dbReference type="InterPro" id="IPR023298">
    <property type="entry name" value="ATPase_P-typ_TM_dom_sf"/>
</dbReference>
<dbReference type="InterPro" id="IPR008250">
    <property type="entry name" value="ATPase_P-typ_transduc_dom_A_sf"/>
</dbReference>
<feature type="transmembrane region" description="Helical" evidence="11">
    <location>
        <begin position="702"/>
        <end position="721"/>
    </location>
</feature>
<reference evidence="14 15" key="1">
    <citation type="submission" date="2017-09" db="EMBL/GenBank/DDBJ databases">
        <title>Depth-based differentiation of microbial function through sediment-hosted aquifers and enrichment of novel symbionts in the deep terrestrial subsurface.</title>
        <authorList>
            <person name="Probst A.J."/>
            <person name="Ladd B."/>
            <person name="Jarett J.K."/>
            <person name="Geller-Mcgrath D.E."/>
            <person name="Sieber C.M."/>
            <person name="Emerson J.B."/>
            <person name="Anantharaman K."/>
            <person name="Thomas B.C."/>
            <person name="Malmstrom R."/>
            <person name="Stieglmeier M."/>
            <person name="Klingl A."/>
            <person name="Woyke T."/>
            <person name="Ryan C.M."/>
            <person name="Banfield J.F."/>
        </authorList>
    </citation>
    <scope>NUCLEOTIDE SEQUENCE [LARGE SCALE GENOMIC DNA]</scope>
    <source>
        <strain evidence="14">CG23_combo_of_CG06-09_8_20_14_all_42_19</strain>
    </source>
</reference>
<evidence type="ECO:0000256" key="10">
    <source>
        <dbReference type="ARBA" id="ARBA00023136"/>
    </source>
</evidence>
<dbReference type="InterPro" id="IPR023214">
    <property type="entry name" value="HAD_sf"/>
</dbReference>
<evidence type="ECO:0000256" key="1">
    <source>
        <dbReference type="ARBA" id="ARBA00004651"/>
    </source>
</evidence>
<dbReference type="InterPro" id="IPR044492">
    <property type="entry name" value="P_typ_ATPase_HD_dom"/>
</dbReference>
<comment type="subcellular location">
    <subcellularLocation>
        <location evidence="1">Cell membrane</location>
        <topology evidence="1">Multi-pass membrane protein</topology>
    </subcellularLocation>
</comment>
<dbReference type="InterPro" id="IPR001757">
    <property type="entry name" value="P_typ_ATPase"/>
</dbReference>
<dbReference type="Gene3D" id="3.40.1110.10">
    <property type="entry name" value="Calcium-transporting ATPase, cytoplasmic domain N"/>
    <property type="match status" value="1"/>
</dbReference>
<dbReference type="InterPro" id="IPR023299">
    <property type="entry name" value="ATPase_P-typ_cyto_dom_N"/>
</dbReference>
<proteinExistence type="inferred from homology"/>
<dbReference type="SFLD" id="SFLDF00027">
    <property type="entry name" value="p-type_atpase"/>
    <property type="match status" value="1"/>
</dbReference>
<feature type="transmembrane region" description="Helical" evidence="11">
    <location>
        <begin position="673"/>
        <end position="696"/>
    </location>
</feature>
<sequence length="725" mass="78849">MDHNHRSNGNPETVYTCPMHPEIKQERPGMCPECGMNLVPEKNKKADMDHGTRHNHGSMVNSTAGGHENHHTMMEADFKRRFFVVFVLTLPILALSPTIQNWLGFSLPQAFYFVEAKYLLFTLASIVAVYGGWPFYTGALEEIKRKNYGMMTLVAVAVLSGYLFSVASTFIFQGVDFYWEISTLVAVLLFGHWMEMRAVRGTGGALKELAKLIPAQAHLLKGGTVIDVPTSEIRFGEKVLVKPGEKVPVDGVILSGQSSLNEAMITGESKPVFKKPGDKVIGGTINFDGSLTVETRATGAESALSHIINLIKQAQETKPPVQKLADRAANYLTIAAIIGGTLTFLFWTFIFPQPEGLVFALTLAITVIVIACPHALGLAIPTVTTITSSLAARHGILIKDMRVIELAKKPDYIVFDKTGTLTKGEFVVTEIINFSNRSEADVLRLAASVESNSLHSLALAITKETSRRGISFGQADNFRSIPGKGGIGEVNGEMVIVGSESLIRDNGFDIERFKGKVAELSRKGVSLIWVAVQGEVLAIFGLADEIRSEAKEVLVEIKRWGVEPVMFTGDTEESARETAKQIGIDKFFAKVLPENKVQTIKELQTGGAIVAMVGDGINDAPSLTQADIGIAIGAGTDVAIESAEVVLIKNDLRDVLALMKLSRRTMSKMTQNLVWAAGYNVFAIPIAAGVLYPWGILLRPEWAALLMSLSSVIVVLNAFTLRFSK</sequence>
<dbReference type="Gene3D" id="2.70.150.10">
    <property type="entry name" value="Calcium-transporting ATPase, cytoplasmic transduction domain A"/>
    <property type="match status" value="1"/>
</dbReference>
<dbReference type="SUPFAM" id="SSF81653">
    <property type="entry name" value="Calcium ATPase, transduction domain A"/>
    <property type="match status" value="1"/>
</dbReference>
<dbReference type="GO" id="GO:0005507">
    <property type="term" value="F:copper ion binding"/>
    <property type="evidence" value="ECO:0007669"/>
    <property type="project" value="TreeGrafter"/>
</dbReference>
<dbReference type="InterPro" id="IPR036412">
    <property type="entry name" value="HAD-like_sf"/>
</dbReference>
<dbReference type="NCBIfam" id="TIGR01494">
    <property type="entry name" value="ATPase_P-type"/>
    <property type="match status" value="1"/>
</dbReference>
<keyword evidence="6 11" id="KW-0547">Nucleotide-binding</keyword>
<evidence type="ECO:0000313" key="15">
    <source>
        <dbReference type="Proteomes" id="UP000230007"/>
    </source>
</evidence>
<dbReference type="GO" id="GO:0055070">
    <property type="term" value="P:copper ion homeostasis"/>
    <property type="evidence" value="ECO:0007669"/>
    <property type="project" value="TreeGrafter"/>
</dbReference>
<dbReference type="NCBIfam" id="TIGR01511">
    <property type="entry name" value="ATPase-IB1_Cu"/>
    <property type="match status" value="1"/>
</dbReference>
<feature type="domain" description="Heavy metal binding" evidence="13">
    <location>
        <begin position="14"/>
        <end position="40"/>
    </location>
</feature>
<dbReference type="NCBIfam" id="TIGR01512">
    <property type="entry name" value="ATPase-IB2_Cd"/>
    <property type="match status" value="1"/>
</dbReference>
<evidence type="ECO:0000256" key="2">
    <source>
        <dbReference type="ARBA" id="ARBA00006024"/>
    </source>
</evidence>
<keyword evidence="5 11" id="KW-0479">Metal-binding</keyword>
<dbReference type="PANTHER" id="PTHR43520:SF8">
    <property type="entry name" value="P-TYPE CU(+) TRANSPORTER"/>
    <property type="match status" value="1"/>
</dbReference>
<dbReference type="GO" id="GO:0016887">
    <property type="term" value="F:ATP hydrolysis activity"/>
    <property type="evidence" value="ECO:0007669"/>
    <property type="project" value="InterPro"/>
</dbReference>
<comment type="caution">
    <text evidence="14">The sequence shown here is derived from an EMBL/GenBank/DDBJ whole genome shotgun (WGS) entry which is preliminary data.</text>
</comment>
<evidence type="ECO:0000313" key="14">
    <source>
        <dbReference type="EMBL" id="PIP46340.1"/>
    </source>
</evidence>
<dbReference type="AlphaFoldDB" id="A0A2H0ANC0"/>
<dbReference type="PRINTS" id="PR00119">
    <property type="entry name" value="CATATPASE"/>
</dbReference>
<evidence type="ECO:0000256" key="9">
    <source>
        <dbReference type="ARBA" id="ARBA00022989"/>
    </source>
</evidence>
<feature type="transmembrane region" description="Helical" evidence="11">
    <location>
        <begin position="328"/>
        <end position="350"/>
    </location>
</feature>
<dbReference type="Proteomes" id="UP000230007">
    <property type="component" value="Unassembled WGS sequence"/>
</dbReference>
<evidence type="ECO:0000256" key="6">
    <source>
        <dbReference type="ARBA" id="ARBA00022741"/>
    </source>
</evidence>
<dbReference type="InterPro" id="IPR045800">
    <property type="entry name" value="HMBD"/>
</dbReference>
<evidence type="ECO:0000256" key="3">
    <source>
        <dbReference type="ARBA" id="ARBA00022475"/>
    </source>
</evidence>
<dbReference type="PANTHER" id="PTHR43520">
    <property type="entry name" value="ATP7, ISOFORM B"/>
    <property type="match status" value="1"/>
</dbReference>
<feature type="transmembrane region" description="Helical" evidence="11">
    <location>
        <begin position="118"/>
        <end position="136"/>
    </location>
</feature>
<evidence type="ECO:0000259" key="12">
    <source>
        <dbReference type="Pfam" id="PF00122"/>
    </source>
</evidence>
<keyword evidence="8" id="KW-1278">Translocase</keyword>
<accession>A0A2H0ANC0</accession>
<evidence type="ECO:0000256" key="5">
    <source>
        <dbReference type="ARBA" id="ARBA00022723"/>
    </source>
</evidence>
<keyword evidence="10 11" id="KW-0472">Membrane</keyword>
<dbReference type="InterPro" id="IPR027256">
    <property type="entry name" value="P-typ_ATPase_IB"/>
</dbReference>
<evidence type="ECO:0000256" key="8">
    <source>
        <dbReference type="ARBA" id="ARBA00022967"/>
    </source>
</evidence>